<sequence>MGRSNREQADKNRQRIVDETAATMRGLGVAAVSISEIMARVGMTPGGFYNHFASKDALIAEACSSGFARSAENWRAKTISHKGAVTGTLKRLVSYYFASKPIEKTCPMVALGQDAAPPRASEGLSQAYREGVEQLFTTFADIAHVDPSCSLSPEDLVVVFAAMVGANMLAHSTGDRTWATEVERVLVTPHSHQASNV</sequence>
<dbReference type="InterPro" id="IPR036271">
    <property type="entry name" value="Tet_transcr_reg_TetR-rel_C_sf"/>
</dbReference>
<keyword evidence="2 4" id="KW-0238">DNA-binding</keyword>
<accession>A0A160FQR1</accession>
<dbReference type="KEGG" id="buz:AYM40_22935"/>
<proteinExistence type="predicted"/>
<dbReference type="InterPro" id="IPR009057">
    <property type="entry name" value="Homeodomain-like_sf"/>
</dbReference>
<dbReference type="OrthoDB" id="9809772at2"/>
<keyword evidence="7" id="KW-1185">Reference proteome</keyword>
<feature type="DNA-binding region" description="H-T-H motif" evidence="4">
    <location>
        <begin position="33"/>
        <end position="52"/>
    </location>
</feature>
<dbReference type="PANTHER" id="PTHR47506">
    <property type="entry name" value="TRANSCRIPTIONAL REGULATORY PROTEIN"/>
    <property type="match status" value="1"/>
</dbReference>
<keyword evidence="1" id="KW-0805">Transcription regulation</keyword>
<evidence type="ECO:0000313" key="6">
    <source>
        <dbReference type="EMBL" id="ANB75259.1"/>
    </source>
</evidence>
<evidence type="ECO:0000259" key="5">
    <source>
        <dbReference type="PROSITE" id="PS50977"/>
    </source>
</evidence>
<dbReference type="EMBL" id="CP014579">
    <property type="protein sequence ID" value="ANB75259.1"/>
    <property type="molecule type" value="Genomic_DNA"/>
</dbReference>
<dbReference type="RefSeq" id="WP_063498545.1">
    <property type="nucleotide sequence ID" value="NZ_CP014579.1"/>
</dbReference>
<dbReference type="GO" id="GO:0003677">
    <property type="term" value="F:DNA binding"/>
    <property type="evidence" value="ECO:0007669"/>
    <property type="project" value="UniProtKB-UniRule"/>
</dbReference>
<protein>
    <recommendedName>
        <fullName evidence="5">HTH tetR-type domain-containing protein</fullName>
    </recommendedName>
</protein>
<dbReference type="Pfam" id="PF00440">
    <property type="entry name" value="TetR_N"/>
    <property type="match status" value="1"/>
</dbReference>
<dbReference type="Gene3D" id="1.10.357.10">
    <property type="entry name" value="Tetracycline Repressor, domain 2"/>
    <property type="match status" value="1"/>
</dbReference>
<evidence type="ECO:0000256" key="3">
    <source>
        <dbReference type="ARBA" id="ARBA00023163"/>
    </source>
</evidence>
<evidence type="ECO:0000256" key="4">
    <source>
        <dbReference type="PROSITE-ProRule" id="PRU00335"/>
    </source>
</evidence>
<dbReference type="InterPro" id="IPR001647">
    <property type="entry name" value="HTH_TetR"/>
</dbReference>
<dbReference type="Proteomes" id="UP000076852">
    <property type="component" value="Chromosome 2"/>
</dbReference>
<evidence type="ECO:0000256" key="1">
    <source>
        <dbReference type="ARBA" id="ARBA00023015"/>
    </source>
</evidence>
<organism evidence="6 7">
    <name type="scientific">Paraburkholderia phytofirmans OLGA172</name>
    <dbReference type="NCBI Taxonomy" id="1417228"/>
    <lineage>
        <taxon>Bacteria</taxon>
        <taxon>Pseudomonadati</taxon>
        <taxon>Pseudomonadota</taxon>
        <taxon>Betaproteobacteria</taxon>
        <taxon>Burkholderiales</taxon>
        <taxon>Burkholderiaceae</taxon>
        <taxon>Paraburkholderia</taxon>
    </lineage>
</organism>
<dbReference type="AlphaFoldDB" id="A0A160FQR1"/>
<dbReference type="PANTHER" id="PTHR47506:SF7">
    <property type="entry name" value="TRANSCRIPTIONAL REGULATORY PROTEIN"/>
    <property type="match status" value="1"/>
</dbReference>
<name>A0A160FQR1_9BURK</name>
<dbReference type="Gene3D" id="1.10.10.60">
    <property type="entry name" value="Homeodomain-like"/>
    <property type="match status" value="1"/>
</dbReference>
<feature type="domain" description="HTH tetR-type" evidence="5">
    <location>
        <begin position="10"/>
        <end position="70"/>
    </location>
</feature>
<reference evidence="6 7" key="1">
    <citation type="journal article" date="2016" name="Gene">
        <title>PacBio SMRT assembly of a complex multi-replicon genome reveals chlorocatechol degradative operon in a region of genome plasticity.</title>
        <authorList>
            <person name="Ricker N."/>
            <person name="Shen S.Y."/>
            <person name="Goordial J."/>
            <person name="Jin S."/>
            <person name="Fulthorpe R.R."/>
        </authorList>
    </citation>
    <scope>NUCLEOTIDE SEQUENCE [LARGE SCALE GENOMIC DNA]</scope>
    <source>
        <strain evidence="6 7">OLGA172</strain>
    </source>
</reference>
<evidence type="ECO:0000313" key="7">
    <source>
        <dbReference type="Proteomes" id="UP000076852"/>
    </source>
</evidence>
<keyword evidence="3" id="KW-0804">Transcription</keyword>
<dbReference type="SUPFAM" id="SSF48498">
    <property type="entry name" value="Tetracyclin repressor-like, C-terminal domain"/>
    <property type="match status" value="1"/>
</dbReference>
<gene>
    <name evidence="6" type="ORF">AYM40_22935</name>
</gene>
<dbReference type="SUPFAM" id="SSF46689">
    <property type="entry name" value="Homeodomain-like"/>
    <property type="match status" value="1"/>
</dbReference>
<dbReference type="PROSITE" id="PS50977">
    <property type="entry name" value="HTH_TETR_2"/>
    <property type="match status" value="1"/>
</dbReference>
<evidence type="ECO:0000256" key="2">
    <source>
        <dbReference type="ARBA" id="ARBA00023125"/>
    </source>
</evidence>